<accession>A0A0G1SR56</accession>
<gene>
    <name evidence="1" type="ORF">UX60_C0004G0007</name>
</gene>
<protein>
    <recommendedName>
        <fullName evidence="3">HEPN domain-containing protein</fullName>
    </recommendedName>
</protein>
<reference evidence="1 2" key="1">
    <citation type="journal article" date="2015" name="Nature">
        <title>rRNA introns, odd ribosomes, and small enigmatic genomes across a large radiation of phyla.</title>
        <authorList>
            <person name="Brown C.T."/>
            <person name="Hug L.A."/>
            <person name="Thomas B.C."/>
            <person name="Sharon I."/>
            <person name="Castelle C.J."/>
            <person name="Singh A."/>
            <person name="Wilkins M.J."/>
            <person name="Williams K.H."/>
            <person name="Banfield J.F."/>
        </authorList>
    </citation>
    <scope>NUCLEOTIDE SEQUENCE [LARGE SCALE GENOMIC DNA]</scope>
</reference>
<evidence type="ECO:0008006" key="3">
    <source>
        <dbReference type="Google" id="ProtNLM"/>
    </source>
</evidence>
<organism evidence="1 2">
    <name type="scientific">Berkelbacteria bacterium GW2011_GWA2_46_7</name>
    <dbReference type="NCBI Taxonomy" id="1618335"/>
    <lineage>
        <taxon>Bacteria</taxon>
        <taxon>Candidatus Berkelbacteria</taxon>
    </lineage>
</organism>
<dbReference type="AlphaFoldDB" id="A0A0G1SR56"/>
<evidence type="ECO:0000313" key="1">
    <source>
        <dbReference type="EMBL" id="KKU44468.1"/>
    </source>
</evidence>
<name>A0A0G1SR56_9BACT</name>
<evidence type="ECO:0000313" key="2">
    <source>
        <dbReference type="Proteomes" id="UP000034487"/>
    </source>
</evidence>
<comment type="caution">
    <text evidence="1">The sequence shown here is derived from an EMBL/GenBank/DDBJ whole genome shotgun (WGS) entry which is preliminary data.</text>
</comment>
<proteinExistence type="predicted"/>
<dbReference type="EMBL" id="LCMV01000004">
    <property type="protein sequence ID" value="KKU44468.1"/>
    <property type="molecule type" value="Genomic_DNA"/>
</dbReference>
<sequence length="101" mass="11507">MVLGEVDYYLLSHSVELAIKAVAQLKTGLEPEWGHDKVELADRYQDECNFTDSERETITKLRDLNNGPGGLRYDNQPIGSFLPFTFENGTKIIERLLGEFE</sequence>
<dbReference type="Proteomes" id="UP000034487">
    <property type="component" value="Unassembled WGS sequence"/>
</dbReference>